<evidence type="ECO:0000256" key="1">
    <source>
        <dbReference type="SAM" id="MobiDB-lite"/>
    </source>
</evidence>
<keyword evidence="3" id="KW-1185">Reference proteome</keyword>
<proteinExistence type="predicted"/>
<dbReference type="EMBL" id="BAABGT010000106">
    <property type="protein sequence ID" value="GAA4558060.1"/>
    <property type="molecule type" value="Genomic_DNA"/>
</dbReference>
<gene>
    <name evidence="2" type="ORF">GCM10023175_63630</name>
</gene>
<dbReference type="RefSeq" id="WP_345426625.1">
    <property type="nucleotide sequence ID" value="NZ_BAABGT010000106.1"/>
</dbReference>
<protein>
    <submittedName>
        <fullName evidence="2">Uncharacterized protein</fullName>
    </submittedName>
</protein>
<accession>A0ABP8S2R1</accession>
<evidence type="ECO:0000313" key="3">
    <source>
        <dbReference type="Proteomes" id="UP001501598"/>
    </source>
</evidence>
<sequence length="209" mass="21705">MVAVPGMEGIGRPVDPPVAPVRGSVAGGRVVAVAVSPMELLRPESDLARIVAGAGRVDLLIARDDAPQVDDIPRPAVSPESVWTAPESRPVDLDGDLDDDLDGEFGEYDDGDDGDGLAEAVAALALPDLHVHRLGLPGRVGADAADVLVAALSELVGFDPEPGVYFVAPQPAPSDPERAAVLAAARRIGRVYGLPMLRYRTLELSVVGD</sequence>
<feature type="region of interest" description="Disordered" evidence="1">
    <location>
        <begin position="70"/>
        <end position="95"/>
    </location>
</feature>
<dbReference type="Proteomes" id="UP001501598">
    <property type="component" value="Unassembled WGS sequence"/>
</dbReference>
<organism evidence="2 3">
    <name type="scientific">Pseudonocardia xishanensis</name>
    <dbReference type="NCBI Taxonomy" id="630995"/>
    <lineage>
        <taxon>Bacteria</taxon>
        <taxon>Bacillati</taxon>
        <taxon>Actinomycetota</taxon>
        <taxon>Actinomycetes</taxon>
        <taxon>Pseudonocardiales</taxon>
        <taxon>Pseudonocardiaceae</taxon>
        <taxon>Pseudonocardia</taxon>
    </lineage>
</organism>
<comment type="caution">
    <text evidence="2">The sequence shown here is derived from an EMBL/GenBank/DDBJ whole genome shotgun (WGS) entry which is preliminary data.</text>
</comment>
<reference evidence="3" key="1">
    <citation type="journal article" date="2019" name="Int. J. Syst. Evol. Microbiol.">
        <title>The Global Catalogue of Microorganisms (GCM) 10K type strain sequencing project: providing services to taxonomists for standard genome sequencing and annotation.</title>
        <authorList>
            <consortium name="The Broad Institute Genomics Platform"/>
            <consortium name="The Broad Institute Genome Sequencing Center for Infectious Disease"/>
            <person name="Wu L."/>
            <person name="Ma J."/>
        </authorList>
    </citation>
    <scope>NUCLEOTIDE SEQUENCE [LARGE SCALE GENOMIC DNA]</scope>
    <source>
        <strain evidence="3">JCM 17906</strain>
    </source>
</reference>
<evidence type="ECO:0000313" key="2">
    <source>
        <dbReference type="EMBL" id="GAA4558060.1"/>
    </source>
</evidence>
<name>A0ABP8S2R1_9PSEU</name>